<gene>
    <name evidence="1" type="ORF">B9G39_13610</name>
</gene>
<evidence type="ECO:0000313" key="1">
    <source>
        <dbReference type="EMBL" id="RDH44389.1"/>
    </source>
</evidence>
<comment type="caution">
    <text evidence="1">The sequence shown here is derived from an EMBL/GenBank/DDBJ whole genome shotgun (WGS) entry which is preliminary data.</text>
</comment>
<dbReference type="AlphaFoldDB" id="A0A4P9VP00"/>
<dbReference type="Proteomes" id="UP000257039">
    <property type="component" value="Unassembled WGS sequence"/>
</dbReference>
<dbReference type="RefSeq" id="WP_094787551.1">
    <property type="nucleotide sequence ID" value="NZ_NDXW01000001.1"/>
</dbReference>
<proteinExistence type="predicted"/>
<protein>
    <submittedName>
        <fullName evidence="1">Uncharacterized protein</fullName>
    </submittedName>
</protein>
<dbReference type="EMBL" id="NDXW01000001">
    <property type="protein sequence ID" value="RDH44389.1"/>
    <property type="molecule type" value="Genomic_DNA"/>
</dbReference>
<name>A0A4P9VP00_9GAMM</name>
<organism evidence="1 2">
    <name type="scientific">Zooshikella ganghwensis</name>
    <dbReference type="NCBI Taxonomy" id="202772"/>
    <lineage>
        <taxon>Bacteria</taxon>
        <taxon>Pseudomonadati</taxon>
        <taxon>Pseudomonadota</taxon>
        <taxon>Gammaproteobacteria</taxon>
        <taxon>Oceanospirillales</taxon>
        <taxon>Zooshikellaceae</taxon>
        <taxon>Zooshikella</taxon>
    </lineage>
</organism>
<evidence type="ECO:0000313" key="2">
    <source>
        <dbReference type="Proteomes" id="UP000257039"/>
    </source>
</evidence>
<accession>A0A4P9VP00</accession>
<sequence length="72" mass="8212">MKQISFIVTKAAKTGNTISDRHVVTLELFDGSKAMIEVIQISYLKDNKIYEIHELSRILHGKDALQKLKLID</sequence>
<reference evidence="1 2" key="1">
    <citation type="submission" date="2017-04" db="EMBL/GenBank/DDBJ databases">
        <title>Draft genome sequence of Zooshikella ganghwensis VG4 isolated from Red Sea sediments.</title>
        <authorList>
            <person name="Rehman Z."/>
            <person name="Alam I."/>
            <person name="Kamau A."/>
            <person name="Bajic V."/>
            <person name="Leiknes T."/>
        </authorList>
    </citation>
    <scope>NUCLEOTIDE SEQUENCE [LARGE SCALE GENOMIC DNA]</scope>
    <source>
        <strain evidence="1 2">VG4</strain>
    </source>
</reference>
<keyword evidence="2" id="KW-1185">Reference proteome</keyword>